<dbReference type="EMBL" id="JAMDNP010000009">
    <property type="protein sequence ID" value="MCY9760115.1"/>
    <property type="molecule type" value="Genomic_DNA"/>
</dbReference>
<evidence type="ECO:0000313" key="2">
    <source>
        <dbReference type="Proteomes" id="UP001527181"/>
    </source>
</evidence>
<evidence type="ECO:0008006" key="3">
    <source>
        <dbReference type="Google" id="ProtNLM"/>
    </source>
</evidence>
<sequence length="74" mass="8691">MNKKLFLRTAEEKAKRSAERIYVDEAVFDLDTKKVVVSQIRTLYLNEDTKKRMLTTPDATDRIDNQGKVQWRAC</sequence>
<evidence type="ECO:0000313" key="1">
    <source>
        <dbReference type="EMBL" id="MCY9760115.1"/>
    </source>
</evidence>
<dbReference type="Proteomes" id="UP001527181">
    <property type="component" value="Unassembled WGS sequence"/>
</dbReference>
<proteinExistence type="predicted"/>
<keyword evidence="2" id="KW-1185">Reference proteome</keyword>
<accession>A0ABT4GTU1</accession>
<dbReference type="RefSeq" id="WP_268600094.1">
    <property type="nucleotide sequence ID" value="NZ_JAKOBS010000003.1"/>
</dbReference>
<comment type="caution">
    <text evidence="1">The sequence shown here is derived from an EMBL/GenBank/DDBJ whole genome shotgun (WGS) entry which is preliminary data.</text>
</comment>
<protein>
    <recommendedName>
        <fullName evidence="3">Transposase</fullName>
    </recommendedName>
</protein>
<gene>
    <name evidence="1" type="ORF">M5X12_05930</name>
</gene>
<organism evidence="1 2">
    <name type="scientific">Paenibacillus alvei</name>
    <name type="common">Bacillus alvei</name>
    <dbReference type="NCBI Taxonomy" id="44250"/>
    <lineage>
        <taxon>Bacteria</taxon>
        <taxon>Bacillati</taxon>
        <taxon>Bacillota</taxon>
        <taxon>Bacilli</taxon>
        <taxon>Bacillales</taxon>
        <taxon>Paenibacillaceae</taxon>
        <taxon>Paenibacillus</taxon>
    </lineage>
</organism>
<reference evidence="1 2" key="1">
    <citation type="submission" date="2022-05" db="EMBL/GenBank/DDBJ databases">
        <title>Genome Sequencing of Bee-Associated Microbes.</title>
        <authorList>
            <person name="Dunlap C."/>
        </authorList>
    </citation>
    <scope>NUCLEOTIDE SEQUENCE [LARGE SCALE GENOMIC DNA]</scope>
    <source>
        <strain evidence="1 2">NRRL B-04010</strain>
    </source>
</reference>
<name>A0ABT4GTU1_PAEAL</name>